<dbReference type="EMBL" id="AGUD01000043">
    <property type="protein sequence ID" value="EHN12159.1"/>
    <property type="molecule type" value="Genomic_DNA"/>
</dbReference>
<dbReference type="SMART" id="SM00564">
    <property type="entry name" value="PQQ"/>
    <property type="match status" value="4"/>
</dbReference>
<sequence length="653" mass="68909">MRRSNGAPAASCRPPRCRGGSARRSACRGIGRWRGSGGQRRLRTAARAATVRGVRVRGLGRVAGVRGRAVTGPGVVLAVLAGLGGPASVAADAPPAVTPAPGLETTQVGGDATRRGWISEGGFRPPFRLAWRFDLGRPVERPVVGGGRVYVATGSELLALDLASGRELWRVPSTLGPPVYGGGLVVVSGQRRMVARDAATGSAVWSASPPGGPKEPLIAGDLVITQSLGLHAFDLATGAPRWSVDRAHAPIGLPAAAGDRVYAEHVDGACSIAAFDRRTGAELWTRPRGCPAEGGPSRYRPVVVHRDMVLAPQPKAYETPLRALDGGPGAGADADAFAGGIGLRTANGLEAVDLVSGRSLWQAPPRNGSDVVGRRARNPLVIGDTVVDPRFDGALEVRGLADGRVRWAGYLPAPPQGRDLTTSTEFSFAAGRGTLVLLRGGVLEAVAAAPAGAGRVPVHLPRRPYAPARSSLTVSGRFRRGLQTPLALAVDEYPYRGFGSVGRPTVPDRRGNYALRLRVERNTRVRVVDTGGGTGPSRTFTIFAYPRIDMSFRNRGGRVTGRITVKGSPAVRFRGRRVVMYHGQASRRRMRRIGSGRIQGPRLGTGRATVRFRAIRGAGRRDFVFACIPGIDRVGQGPADAVQRRCGHPSIRF</sequence>
<dbReference type="InterPro" id="IPR015943">
    <property type="entry name" value="WD40/YVTN_repeat-like_dom_sf"/>
</dbReference>
<feature type="compositionally biased region" description="Low complexity" evidence="1">
    <location>
        <begin position="13"/>
        <end position="23"/>
    </location>
</feature>
<reference evidence="3 4" key="1">
    <citation type="journal article" date="2013" name="Biodegradation">
        <title>Quantitative proteomic analysis of ibuprofen-degrading Patulibacter sp. strain I11.</title>
        <authorList>
            <person name="Almeida B."/>
            <person name="Kjeldal H."/>
            <person name="Lolas I."/>
            <person name="Knudsen A.D."/>
            <person name="Carvalho G."/>
            <person name="Nielsen K.L."/>
            <person name="Barreto Crespo M.T."/>
            <person name="Stensballe A."/>
            <person name="Nielsen J.L."/>
        </authorList>
    </citation>
    <scope>NUCLEOTIDE SEQUENCE [LARGE SCALE GENOMIC DNA]</scope>
    <source>
        <strain evidence="3 4">I11</strain>
    </source>
</reference>
<proteinExistence type="predicted"/>
<feature type="domain" description="Pyrrolo-quinoline quinone repeat" evidence="2">
    <location>
        <begin position="346"/>
        <end position="436"/>
    </location>
</feature>
<gene>
    <name evidence="3" type="ORF">PAI11_09520</name>
</gene>
<dbReference type="Gene3D" id="2.130.10.10">
    <property type="entry name" value="YVTN repeat-like/Quinoprotein amine dehydrogenase"/>
    <property type="match status" value="2"/>
</dbReference>
<evidence type="ECO:0000256" key="1">
    <source>
        <dbReference type="SAM" id="MobiDB-lite"/>
    </source>
</evidence>
<dbReference type="PANTHER" id="PTHR34512">
    <property type="entry name" value="CELL SURFACE PROTEIN"/>
    <property type="match status" value="1"/>
</dbReference>
<dbReference type="InterPro" id="IPR011047">
    <property type="entry name" value="Quinoprotein_ADH-like_sf"/>
</dbReference>
<feature type="domain" description="Pyrrolo-quinoline quinone repeat" evidence="2">
    <location>
        <begin position="156"/>
        <end position="248"/>
    </location>
</feature>
<name>H0E2D9_9ACTN</name>
<dbReference type="SUPFAM" id="SSF50998">
    <property type="entry name" value="Quinoprotein alcohol dehydrogenase-like"/>
    <property type="match status" value="1"/>
</dbReference>
<evidence type="ECO:0000313" key="3">
    <source>
        <dbReference type="EMBL" id="EHN12159.1"/>
    </source>
</evidence>
<dbReference type="InterPro" id="IPR002372">
    <property type="entry name" value="PQQ_rpt_dom"/>
</dbReference>
<dbReference type="InterPro" id="IPR018391">
    <property type="entry name" value="PQQ_b-propeller_rpt"/>
</dbReference>
<evidence type="ECO:0000259" key="2">
    <source>
        <dbReference type="Pfam" id="PF13360"/>
    </source>
</evidence>
<dbReference type="AlphaFoldDB" id="H0E2D9"/>
<feature type="region of interest" description="Disordered" evidence="1">
    <location>
        <begin position="1"/>
        <end position="23"/>
    </location>
</feature>
<evidence type="ECO:0000313" key="4">
    <source>
        <dbReference type="Proteomes" id="UP000005143"/>
    </source>
</evidence>
<dbReference type="OrthoDB" id="3278287at2"/>
<dbReference type="PANTHER" id="PTHR34512:SF30">
    <property type="entry name" value="OUTER MEMBRANE PROTEIN ASSEMBLY FACTOR BAMB"/>
    <property type="match status" value="1"/>
</dbReference>
<protein>
    <recommendedName>
        <fullName evidence="2">Pyrrolo-quinoline quinone repeat domain-containing protein</fullName>
    </recommendedName>
</protein>
<organism evidence="3 4">
    <name type="scientific">Patulibacter medicamentivorans</name>
    <dbReference type="NCBI Taxonomy" id="1097667"/>
    <lineage>
        <taxon>Bacteria</taxon>
        <taxon>Bacillati</taxon>
        <taxon>Actinomycetota</taxon>
        <taxon>Thermoleophilia</taxon>
        <taxon>Solirubrobacterales</taxon>
        <taxon>Patulibacteraceae</taxon>
        <taxon>Patulibacter</taxon>
    </lineage>
</organism>
<comment type="caution">
    <text evidence="3">The sequence shown here is derived from an EMBL/GenBank/DDBJ whole genome shotgun (WGS) entry which is preliminary data.</text>
</comment>
<keyword evidence="4" id="KW-1185">Reference proteome</keyword>
<accession>H0E2D9</accession>
<dbReference type="Proteomes" id="UP000005143">
    <property type="component" value="Unassembled WGS sequence"/>
</dbReference>
<dbReference type="Pfam" id="PF13360">
    <property type="entry name" value="PQQ_2"/>
    <property type="match status" value="2"/>
</dbReference>